<feature type="region of interest" description="Disordered" evidence="1">
    <location>
        <begin position="1"/>
        <end position="20"/>
    </location>
</feature>
<protein>
    <submittedName>
        <fullName evidence="2">Uncharacterized protein</fullName>
    </submittedName>
</protein>
<dbReference type="AlphaFoldDB" id="A0A2N9HCI2"/>
<name>A0A2N9HCI2_FAGSY</name>
<evidence type="ECO:0000313" key="2">
    <source>
        <dbReference type="EMBL" id="SPD09390.1"/>
    </source>
</evidence>
<dbReference type="EMBL" id="OIVN01003190">
    <property type="protein sequence ID" value="SPD09390.1"/>
    <property type="molecule type" value="Genomic_DNA"/>
</dbReference>
<gene>
    <name evidence="2" type="ORF">FSB_LOCUS37272</name>
</gene>
<proteinExistence type="predicted"/>
<evidence type="ECO:0000256" key="1">
    <source>
        <dbReference type="SAM" id="MobiDB-lite"/>
    </source>
</evidence>
<accession>A0A2N9HCI2</accession>
<organism evidence="2">
    <name type="scientific">Fagus sylvatica</name>
    <name type="common">Beechnut</name>
    <dbReference type="NCBI Taxonomy" id="28930"/>
    <lineage>
        <taxon>Eukaryota</taxon>
        <taxon>Viridiplantae</taxon>
        <taxon>Streptophyta</taxon>
        <taxon>Embryophyta</taxon>
        <taxon>Tracheophyta</taxon>
        <taxon>Spermatophyta</taxon>
        <taxon>Magnoliopsida</taxon>
        <taxon>eudicotyledons</taxon>
        <taxon>Gunneridae</taxon>
        <taxon>Pentapetalae</taxon>
        <taxon>rosids</taxon>
        <taxon>fabids</taxon>
        <taxon>Fagales</taxon>
        <taxon>Fagaceae</taxon>
        <taxon>Fagus</taxon>
    </lineage>
</organism>
<reference evidence="2" key="1">
    <citation type="submission" date="2018-02" db="EMBL/GenBank/DDBJ databases">
        <authorList>
            <person name="Cohen D.B."/>
            <person name="Kent A.D."/>
        </authorList>
    </citation>
    <scope>NUCLEOTIDE SEQUENCE</scope>
</reference>
<sequence length="90" mass="8520">MTTATSQGAGSQTGSGYTVSGSGTVAGYSVSGSGSGSGSESGAGEAELADGSWLAGLAMGDSPRILSPSTLKSAVIALATLSISLSVIYL</sequence>